<dbReference type="AlphaFoldDB" id="A0A2P6NDK6"/>
<dbReference type="EMBL" id="MDYQ01000111">
    <property type="protein sequence ID" value="PRP82038.1"/>
    <property type="molecule type" value="Genomic_DNA"/>
</dbReference>
<dbReference type="InParanoid" id="A0A2P6NDK6"/>
<name>A0A2P6NDK6_9EUKA</name>
<accession>A0A2P6NDK6</accession>
<proteinExistence type="predicted"/>
<comment type="caution">
    <text evidence="1">The sequence shown here is derived from an EMBL/GenBank/DDBJ whole genome shotgun (WGS) entry which is preliminary data.</text>
</comment>
<dbReference type="Proteomes" id="UP000241769">
    <property type="component" value="Unassembled WGS sequence"/>
</dbReference>
<evidence type="ECO:0000313" key="2">
    <source>
        <dbReference type="Proteomes" id="UP000241769"/>
    </source>
</evidence>
<gene>
    <name evidence="1" type="ORF">PROFUN_03728</name>
</gene>
<protein>
    <submittedName>
        <fullName evidence="1">Uncharacterized protein</fullName>
    </submittedName>
</protein>
<evidence type="ECO:0000313" key="1">
    <source>
        <dbReference type="EMBL" id="PRP82038.1"/>
    </source>
</evidence>
<reference evidence="1 2" key="1">
    <citation type="journal article" date="2018" name="Genome Biol. Evol.">
        <title>Multiple Roots of Fruiting Body Formation in Amoebozoa.</title>
        <authorList>
            <person name="Hillmann F."/>
            <person name="Forbes G."/>
            <person name="Novohradska S."/>
            <person name="Ferling I."/>
            <person name="Riege K."/>
            <person name="Groth M."/>
            <person name="Westermann M."/>
            <person name="Marz M."/>
            <person name="Spaller T."/>
            <person name="Winckler T."/>
            <person name="Schaap P."/>
            <person name="Glockner G."/>
        </authorList>
    </citation>
    <scope>NUCLEOTIDE SEQUENCE [LARGE SCALE GENOMIC DNA]</scope>
    <source>
        <strain evidence="1 2">Jena</strain>
    </source>
</reference>
<organism evidence="1 2">
    <name type="scientific">Planoprotostelium fungivorum</name>
    <dbReference type="NCBI Taxonomy" id="1890364"/>
    <lineage>
        <taxon>Eukaryota</taxon>
        <taxon>Amoebozoa</taxon>
        <taxon>Evosea</taxon>
        <taxon>Variosea</taxon>
        <taxon>Cavosteliida</taxon>
        <taxon>Cavosteliaceae</taxon>
        <taxon>Planoprotostelium</taxon>
    </lineage>
</organism>
<keyword evidence="2" id="KW-1185">Reference proteome</keyword>
<sequence>MSAFCSFSRACTEQLAQSDPVQAIERGKRATSIYSPFSPWTTRAPTAPSLLTDGEEVNIRSGEELTGDSLLMTVYMILSHNELMKLSKVS</sequence>